<organism evidence="1 2">
    <name type="scientific">Streblomastix strix</name>
    <dbReference type="NCBI Taxonomy" id="222440"/>
    <lineage>
        <taxon>Eukaryota</taxon>
        <taxon>Metamonada</taxon>
        <taxon>Preaxostyla</taxon>
        <taxon>Oxymonadida</taxon>
        <taxon>Streblomastigidae</taxon>
        <taxon>Streblomastix</taxon>
    </lineage>
</organism>
<comment type="caution">
    <text evidence="1">The sequence shown here is derived from an EMBL/GenBank/DDBJ whole genome shotgun (WGS) entry which is preliminary data.</text>
</comment>
<evidence type="ECO:0000313" key="2">
    <source>
        <dbReference type="Proteomes" id="UP000324800"/>
    </source>
</evidence>
<proteinExistence type="predicted"/>
<name>A0A5J4VJN1_9EUKA</name>
<reference evidence="1 2" key="1">
    <citation type="submission" date="2019-03" db="EMBL/GenBank/DDBJ databases">
        <title>Single cell metagenomics reveals metabolic interactions within the superorganism composed of flagellate Streblomastix strix and complex community of Bacteroidetes bacteria on its surface.</title>
        <authorList>
            <person name="Treitli S.C."/>
            <person name="Kolisko M."/>
            <person name="Husnik F."/>
            <person name="Keeling P."/>
            <person name="Hampl V."/>
        </authorList>
    </citation>
    <scope>NUCLEOTIDE SEQUENCE [LARGE SCALE GENOMIC DNA]</scope>
    <source>
        <strain evidence="1">ST1C</strain>
    </source>
</reference>
<gene>
    <name evidence="1" type="ORF">EZS28_021703</name>
</gene>
<dbReference type="EMBL" id="SNRW01006604">
    <property type="protein sequence ID" value="KAA6382771.1"/>
    <property type="molecule type" value="Genomic_DNA"/>
</dbReference>
<sequence>MLAIKRCYKQMDCIILNYILAQVISKACQTRYVIDDSVAPRYPEGRKTFRKPTEQTYPPMNDCWHLMPTSLLDTIVNSSLTYLSMLRDSISRRLKGDVRKNVYDTQVQ</sequence>
<dbReference type="AlphaFoldDB" id="A0A5J4VJN1"/>
<accession>A0A5J4VJN1</accession>
<dbReference type="Proteomes" id="UP000324800">
    <property type="component" value="Unassembled WGS sequence"/>
</dbReference>
<protein>
    <submittedName>
        <fullName evidence="1">Uncharacterized protein</fullName>
    </submittedName>
</protein>
<evidence type="ECO:0000313" key="1">
    <source>
        <dbReference type="EMBL" id="KAA6382771.1"/>
    </source>
</evidence>